<dbReference type="EMBL" id="JASNVK010000013">
    <property type="protein sequence ID" value="MDK4301177.1"/>
    <property type="molecule type" value="Genomic_DNA"/>
</dbReference>
<dbReference type="InterPro" id="IPR001845">
    <property type="entry name" value="HTH_ArsR_DNA-bd_dom"/>
</dbReference>
<protein>
    <submittedName>
        <fullName evidence="6">Metalloregulator ArsR/SmtB family transcription factor</fullName>
    </submittedName>
</protein>
<accession>A0AAP4BU14</accession>
<evidence type="ECO:0000313" key="6">
    <source>
        <dbReference type="EMBL" id="MDK4325933.1"/>
    </source>
</evidence>
<dbReference type="AlphaFoldDB" id="A0AAP4BU14"/>
<keyword evidence="8" id="KW-1185">Reference proteome</keyword>
<name>A0AAP4BU14_9CORY</name>
<keyword evidence="2" id="KW-0238">DNA-binding</keyword>
<organism evidence="6 7">
    <name type="scientific">Corynebacterium propinquum</name>
    <dbReference type="NCBI Taxonomy" id="43769"/>
    <lineage>
        <taxon>Bacteria</taxon>
        <taxon>Bacillati</taxon>
        <taxon>Actinomycetota</taxon>
        <taxon>Actinomycetes</taxon>
        <taxon>Mycobacteriales</taxon>
        <taxon>Corynebacteriaceae</taxon>
        <taxon>Corynebacterium</taxon>
    </lineage>
</organism>
<keyword evidence="3" id="KW-0804">Transcription</keyword>
<gene>
    <name evidence="5" type="ORF">QPX45_07990</name>
    <name evidence="6" type="ORF">QPX54_05295</name>
</gene>
<dbReference type="InterPro" id="IPR036390">
    <property type="entry name" value="WH_DNA-bd_sf"/>
</dbReference>
<dbReference type="Pfam" id="PF01022">
    <property type="entry name" value="HTH_5"/>
    <property type="match status" value="1"/>
</dbReference>
<reference evidence="6 8" key="1">
    <citation type="submission" date="2023-05" db="EMBL/GenBank/DDBJ databases">
        <title>Metabolic capabilities are highly conserved among human nasal-associated Corynebacterium species in pangenomic analyses.</title>
        <authorList>
            <person name="Tran T.H."/>
            <person name="Roberts A.Q."/>
            <person name="Escapa I.F."/>
            <person name="Gao W."/>
            <person name="Conlan S."/>
            <person name="Kong H."/>
            <person name="Segre J.A."/>
            <person name="Kelly M.S."/>
            <person name="Lemon K.P."/>
        </authorList>
    </citation>
    <scope>NUCLEOTIDE SEQUENCE</scope>
    <source>
        <strain evidence="6">KPL2654</strain>
        <strain evidence="5 8">KPL2811</strain>
    </source>
</reference>
<dbReference type="PROSITE" id="PS50987">
    <property type="entry name" value="HTH_ARSR_2"/>
    <property type="match status" value="1"/>
</dbReference>
<dbReference type="GeneID" id="64187714"/>
<dbReference type="PANTHER" id="PTHR43132:SF2">
    <property type="entry name" value="ARSENICAL RESISTANCE OPERON REPRESSOR ARSR-RELATED"/>
    <property type="match status" value="1"/>
</dbReference>
<evidence type="ECO:0000256" key="1">
    <source>
        <dbReference type="ARBA" id="ARBA00023015"/>
    </source>
</evidence>
<keyword evidence="1" id="KW-0805">Transcription regulation</keyword>
<feature type="domain" description="HTH arsR-type" evidence="4">
    <location>
        <begin position="6"/>
        <end position="95"/>
    </location>
</feature>
<dbReference type="InterPro" id="IPR051011">
    <property type="entry name" value="Metal_resp_trans_reg"/>
</dbReference>
<dbReference type="GO" id="GO:0003677">
    <property type="term" value="F:DNA binding"/>
    <property type="evidence" value="ECO:0007669"/>
    <property type="project" value="UniProtKB-KW"/>
</dbReference>
<dbReference type="GO" id="GO:0003700">
    <property type="term" value="F:DNA-binding transcription factor activity"/>
    <property type="evidence" value="ECO:0007669"/>
    <property type="project" value="InterPro"/>
</dbReference>
<evidence type="ECO:0000256" key="2">
    <source>
        <dbReference type="ARBA" id="ARBA00023125"/>
    </source>
</evidence>
<evidence type="ECO:0000256" key="3">
    <source>
        <dbReference type="ARBA" id="ARBA00023163"/>
    </source>
</evidence>
<dbReference type="NCBIfam" id="NF033788">
    <property type="entry name" value="HTH_metalloreg"/>
    <property type="match status" value="1"/>
</dbReference>
<evidence type="ECO:0000313" key="8">
    <source>
        <dbReference type="Proteomes" id="UP001243856"/>
    </source>
</evidence>
<evidence type="ECO:0000259" key="4">
    <source>
        <dbReference type="PROSITE" id="PS50987"/>
    </source>
</evidence>
<dbReference type="RefSeq" id="WP_018120374.1">
    <property type="nucleotide sequence ID" value="NZ_CABIYR010000011.1"/>
</dbReference>
<evidence type="ECO:0000313" key="7">
    <source>
        <dbReference type="Proteomes" id="UP001226160"/>
    </source>
</evidence>
<proteinExistence type="predicted"/>
<comment type="caution">
    <text evidence="6">The sequence shown here is derived from an EMBL/GenBank/DDBJ whole genome shotgun (WGS) entry which is preliminary data.</text>
</comment>
<dbReference type="InterPro" id="IPR036388">
    <property type="entry name" value="WH-like_DNA-bd_sf"/>
</dbReference>
<dbReference type="Proteomes" id="UP001243856">
    <property type="component" value="Unassembled WGS sequence"/>
</dbReference>
<dbReference type="SMART" id="SM00418">
    <property type="entry name" value="HTH_ARSR"/>
    <property type="match status" value="1"/>
</dbReference>
<evidence type="ECO:0000313" key="5">
    <source>
        <dbReference type="EMBL" id="MDK4301177.1"/>
    </source>
</evidence>
<dbReference type="PANTHER" id="PTHR43132">
    <property type="entry name" value="ARSENICAL RESISTANCE OPERON REPRESSOR ARSR-RELATED"/>
    <property type="match status" value="1"/>
</dbReference>
<dbReference type="Proteomes" id="UP001226160">
    <property type="component" value="Unassembled WGS sequence"/>
</dbReference>
<dbReference type="PRINTS" id="PR00778">
    <property type="entry name" value="HTHARSR"/>
</dbReference>
<dbReference type="InterPro" id="IPR011991">
    <property type="entry name" value="ArsR-like_HTH"/>
</dbReference>
<sequence length="95" mass="10394">MPTDVIANTTAAATIIRALNSPLRLQILHCLSQRDCCVYELVRELGRSQPLVSQHLRILKQSGLVSSHSCGREVTYQLTRREALNIAAIAASIAP</sequence>
<dbReference type="SUPFAM" id="SSF46785">
    <property type="entry name" value="Winged helix' DNA-binding domain"/>
    <property type="match status" value="1"/>
</dbReference>
<dbReference type="CDD" id="cd00090">
    <property type="entry name" value="HTH_ARSR"/>
    <property type="match status" value="1"/>
</dbReference>
<dbReference type="Gene3D" id="1.10.10.10">
    <property type="entry name" value="Winged helix-like DNA-binding domain superfamily/Winged helix DNA-binding domain"/>
    <property type="match status" value="1"/>
</dbReference>
<dbReference type="EMBL" id="JASNVP010000004">
    <property type="protein sequence ID" value="MDK4325933.1"/>
    <property type="molecule type" value="Genomic_DNA"/>
</dbReference>